<dbReference type="Pfam" id="PF00903">
    <property type="entry name" value="Glyoxalase"/>
    <property type="match status" value="1"/>
</dbReference>
<dbReference type="GO" id="GO:0046491">
    <property type="term" value="P:L-methylmalonyl-CoA metabolic process"/>
    <property type="evidence" value="ECO:0007669"/>
    <property type="project" value="TreeGrafter"/>
</dbReference>
<dbReference type="OrthoDB" id="9795618at2"/>
<keyword evidence="1" id="KW-0479">Metal-binding</keyword>
<dbReference type="SUPFAM" id="SSF54593">
    <property type="entry name" value="Glyoxalase/Bleomycin resistance protein/Dihydroxybiphenyl dioxygenase"/>
    <property type="match status" value="1"/>
</dbReference>
<dbReference type="PANTHER" id="PTHR43048">
    <property type="entry name" value="METHYLMALONYL-COA EPIMERASE"/>
    <property type="match status" value="1"/>
</dbReference>
<dbReference type="GO" id="GO:0004493">
    <property type="term" value="F:methylmalonyl-CoA epimerase activity"/>
    <property type="evidence" value="ECO:0007669"/>
    <property type="project" value="TreeGrafter"/>
</dbReference>
<gene>
    <name evidence="3" type="ORF">EI291_20580</name>
</gene>
<dbReference type="InterPro" id="IPR004360">
    <property type="entry name" value="Glyas_Fos-R_dOase_dom"/>
</dbReference>
<dbReference type="Gene3D" id="3.10.180.10">
    <property type="entry name" value="2,3-Dihydroxybiphenyl 1,2-Dioxygenase, domain 1"/>
    <property type="match status" value="1"/>
</dbReference>
<name>A0A428KC43_9BACT</name>
<accession>A0A428KC43</accession>
<evidence type="ECO:0000313" key="4">
    <source>
        <dbReference type="Proteomes" id="UP000273500"/>
    </source>
</evidence>
<evidence type="ECO:0000313" key="3">
    <source>
        <dbReference type="EMBL" id="RSK43995.1"/>
    </source>
</evidence>
<dbReference type="InterPro" id="IPR029068">
    <property type="entry name" value="Glyas_Bleomycin-R_OHBP_Dase"/>
</dbReference>
<dbReference type="InterPro" id="IPR037523">
    <property type="entry name" value="VOC_core"/>
</dbReference>
<evidence type="ECO:0000256" key="1">
    <source>
        <dbReference type="ARBA" id="ARBA00022723"/>
    </source>
</evidence>
<evidence type="ECO:0000259" key="2">
    <source>
        <dbReference type="PROSITE" id="PS51819"/>
    </source>
</evidence>
<comment type="caution">
    <text evidence="3">The sequence shown here is derived from an EMBL/GenBank/DDBJ whole genome shotgun (WGS) entry which is preliminary data.</text>
</comment>
<organism evidence="3 4">
    <name type="scientific">Hymenobacter rigui</name>
    <dbReference type="NCBI Taxonomy" id="334424"/>
    <lineage>
        <taxon>Bacteria</taxon>
        <taxon>Pseudomonadati</taxon>
        <taxon>Bacteroidota</taxon>
        <taxon>Cytophagia</taxon>
        <taxon>Cytophagales</taxon>
        <taxon>Hymenobacteraceae</taxon>
        <taxon>Hymenobacter</taxon>
    </lineage>
</organism>
<dbReference type="GO" id="GO:0046872">
    <property type="term" value="F:metal ion binding"/>
    <property type="evidence" value="ECO:0007669"/>
    <property type="project" value="UniProtKB-KW"/>
</dbReference>
<dbReference type="AlphaFoldDB" id="A0A428KC43"/>
<sequence>MLPAQHVASDDLPLPQRIRMQNPQLPLPAKNPAGINGTMRAAHIGLRTAHYTGTLNWYTEKLGFRILKEWTVGNLRLAFLVPANDDTFLLEVVCESVTDSTPPPALQVTAGFHHLCLEVEDLNATLSALRERGVQIVREPFEVPAIGKRCGFVTDLHGNILEFAENLNR</sequence>
<dbReference type="InterPro" id="IPR051785">
    <property type="entry name" value="MMCE/EMCE_epimerase"/>
</dbReference>
<dbReference type="PROSITE" id="PS51819">
    <property type="entry name" value="VOC"/>
    <property type="match status" value="1"/>
</dbReference>
<feature type="domain" description="VOC" evidence="2">
    <location>
        <begin position="40"/>
        <end position="166"/>
    </location>
</feature>
<reference evidence="3 4" key="1">
    <citation type="submission" date="2018-12" db="EMBL/GenBank/DDBJ databases">
        <authorList>
            <person name="Feng G."/>
            <person name="Zhu H."/>
        </authorList>
    </citation>
    <scope>NUCLEOTIDE SEQUENCE [LARGE SCALE GENOMIC DNA]</scope>
    <source>
        <strain evidence="3 4">KCTC 12533</strain>
    </source>
</reference>
<dbReference type="EMBL" id="RWIT01000019">
    <property type="protein sequence ID" value="RSK43995.1"/>
    <property type="molecule type" value="Genomic_DNA"/>
</dbReference>
<proteinExistence type="predicted"/>
<dbReference type="Proteomes" id="UP000273500">
    <property type="component" value="Unassembled WGS sequence"/>
</dbReference>
<keyword evidence="4" id="KW-1185">Reference proteome</keyword>
<protein>
    <submittedName>
        <fullName evidence="3">VOC family protein</fullName>
    </submittedName>
</protein>
<dbReference type="PANTHER" id="PTHR43048:SF3">
    <property type="entry name" value="METHYLMALONYL-COA EPIMERASE, MITOCHONDRIAL"/>
    <property type="match status" value="1"/>
</dbReference>